<keyword evidence="3" id="KW-1185">Reference proteome</keyword>
<name>A0ABU2XPY3_9ACTN</name>
<protein>
    <recommendedName>
        <fullName evidence="4">Secreted protein</fullName>
    </recommendedName>
</protein>
<evidence type="ECO:0008006" key="4">
    <source>
        <dbReference type="Google" id="ProtNLM"/>
    </source>
</evidence>
<sequence length="230" mass="24312">MNLSRRSYALIAALVVGVLTLVYMGTRASEDAAGEGVPWRADDPCMKDAPHPSVWDEKEPRLVTLSHGYSSKSPMGGGDMHFTIGASINVGRNPLVLHTPLARGGVSVRFCAPHGKGLMAEAKGLSPKSVETPAAKDGAIRVTREEPLHFMVELPPSALRNGYSMSDLMNSSPPRSNDAADYPVLVLTVSDPGLDAPLVAVSFKPDPTPTAQALGAPPAVRRQMAARRPG</sequence>
<dbReference type="Proteomes" id="UP001180754">
    <property type="component" value="Unassembled WGS sequence"/>
</dbReference>
<evidence type="ECO:0000313" key="2">
    <source>
        <dbReference type="EMBL" id="MDT0547987.1"/>
    </source>
</evidence>
<feature type="region of interest" description="Disordered" evidence="1">
    <location>
        <begin position="205"/>
        <end position="230"/>
    </location>
</feature>
<gene>
    <name evidence="2" type="ORF">RND15_35650</name>
</gene>
<dbReference type="RefSeq" id="WP_311728530.1">
    <property type="nucleotide sequence ID" value="NZ_JAVRFD010000023.1"/>
</dbReference>
<evidence type="ECO:0000313" key="3">
    <source>
        <dbReference type="Proteomes" id="UP001180754"/>
    </source>
</evidence>
<evidence type="ECO:0000256" key="1">
    <source>
        <dbReference type="SAM" id="MobiDB-lite"/>
    </source>
</evidence>
<accession>A0ABU2XPY3</accession>
<dbReference type="EMBL" id="JAVRFD010000023">
    <property type="protein sequence ID" value="MDT0547987.1"/>
    <property type="molecule type" value="Genomic_DNA"/>
</dbReference>
<organism evidence="2 3">
    <name type="scientific">Streptomyces lonegramiae</name>
    <dbReference type="NCBI Taxonomy" id="3075524"/>
    <lineage>
        <taxon>Bacteria</taxon>
        <taxon>Bacillati</taxon>
        <taxon>Actinomycetota</taxon>
        <taxon>Actinomycetes</taxon>
        <taxon>Kitasatosporales</taxon>
        <taxon>Streptomycetaceae</taxon>
        <taxon>Streptomyces</taxon>
    </lineage>
</organism>
<proteinExistence type="predicted"/>
<reference evidence="2" key="1">
    <citation type="submission" date="2024-05" db="EMBL/GenBank/DDBJ databases">
        <title>30 novel species of actinomycetes from the DSMZ collection.</title>
        <authorList>
            <person name="Nouioui I."/>
        </authorList>
    </citation>
    <scope>NUCLEOTIDE SEQUENCE</scope>
    <source>
        <strain evidence="2">DSM 41529</strain>
    </source>
</reference>
<comment type="caution">
    <text evidence="2">The sequence shown here is derived from an EMBL/GenBank/DDBJ whole genome shotgun (WGS) entry which is preliminary data.</text>
</comment>